<proteinExistence type="predicted"/>
<evidence type="ECO:0000313" key="1">
    <source>
        <dbReference type="EMBL" id="RLT79582.1"/>
    </source>
</evidence>
<sequence length="670" mass="75414">MMTGQKIMWFIVLVCWFSTNLLYAGGVARWTIASPDSIYWKVNGAHNDHIEMSGLKVSTVLRYGVNAAGEWVIDRNMILPTFRTIPNDTHGSLQHHFNGDWAHLCLVNGQPLVGEKVETVSLSGVMTVKSIYGNRGVSLTRTLFPSTSQPAFCEKYELENVTENSLTVEFPTNILSYHTDEAKGVEGSYTLTATLSSPLKEGTFQLKAGEKAWFQVIYAGYKKNGRVLVLDVDKEFVARREFLQQVQGNLVLETPSDVINTMFSFAKIRGSESIFDTKGGYMQSPGGEAYYAAIWANDQAEYINPFFPYLGYPTGNRSAMDSFTLFMRYMNDEYKPLPSSIIAEGIDCFGVAGDRGDVAMVAYGAARYALASGNRHEAEKLWALIEWCLEYCNRKLNAEGVVESDSDELENRFPAGKANLCTSSLYYDALISAVYLGKALKKDRECIKSYQDKAAELYKNIDRYFAHNVEGYETYRYYDGNTVLRSWICIPLTMGIYNRAEGTVSALFSDKLWMENGLLTQSGTSTYWDRSTLYAFRGAYSCGAREIATEYLEKYSVTRLLGDHVPYAVEAWPEGNQRHLSTESALYCRIMTEGLFGIRPIALDAFKLTPQLPEGWNTMSLKRICAFGTTFDIEVKRNKDNALLVLIKKDDKIIEKYKVGNGKPIEVRIK</sequence>
<dbReference type="STRING" id="1235814.GCA_000613385_01626"/>
<gene>
    <name evidence="1" type="ORF">D7Y07_13040</name>
</gene>
<dbReference type="InterPro" id="IPR012341">
    <property type="entry name" value="6hp_glycosidase-like_sf"/>
</dbReference>
<name>A0A3L8A9B2_9BACE</name>
<protein>
    <recommendedName>
        <fullName evidence="3">Six-hairpin glycosidase</fullName>
    </recommendedName>
</protein>
<dbReference type="RefSeq" id="WP_121766599.1">
    <property type="nucleotide sequence ID" value="NZ_CAOPZM010000036.1"/>
</dbReference>
<reference evidence="1 2" key="1">
    <citation type="submission" date="2018-09" db="EMBL/GenBank/DDBJ databases">
        <title>Murine metabolic-syndrome-specific gut microbial biobank.</title>
        <authorList>
            <person name="Liu C."/>
        </authorList>
    </citation>
    <scope>NUCLEOTIDE SEQUENCE [LARGE SCALE GENOMIC DNA]</scope>
    <source>
        <strain evidence="1 2">0.1X-D8-26</strain>
    </source>
</reference>
<dbReference type="Gene3D" id="1.50.10.10">
    <property type="match status" value="1"/>
</dbReference>
<accession>A0A3L8A9B2</accession>
<dbReference type="Proteomes" id="UP000267159">
    <property type="component" value="Unassembled WGS sequence"/>
</dbReference>
<comment type="caution">
    <text evidence="1">The sequence shown here is derived from an EMBL/GenBank/DDBJ whole genome shotgun (WGS) entry which is preliminary data.</text>
</comment>
<organism evidence="1 2">
    <name type="scientific">Bacteroides acidifaciens</name>
    <dbReference type="NCBI Taxonomy" id="85831"/>
    <lineage>
        <taxon>Bacteria</taxon>
        <taxon>Pseudomonadati</taxon>
        <taxon>Bacteroidota</taxon>
        <taxon>Bacteroidia</taxon>
        <taxon>Bacteroidales</taxon>
        <taxon>Bacteroidaceae</taxon>
        <taxon>Bacteroides</taxon>
    </lineage>
</organism>
<evidence type="ECO:0000313" key="2">
    <source>
        <dbReference type="Proteomes" id="UP000267159"/>
    </source>
</evidence>
<dbReference type="SUPFAM" id="SSF48208">
    <property type="entry name" value="Six-hairpin glycosidases"/>
    <property type="match status" value="1"/>
</dbReference>
<dbReference type="InterPro" id="IPR008928">
    <property type="entry name" value="6-hairpin_glycosidase_sf"/>
</dbReference>
<evidence type="ECO:0008006" key="3">
    <source>
        <dbReference type="Google" id="ProtNLM"/>
    </source>
</evidence>
<dbReference type="AlphaFoldDB" id="A0A3L8A9B2"/>
<dbReference type="GO" id="GO:0005975">
    <property type="term" value="P:carbohydrate metabolic process"/>
    <property type="evidence" value="ECO:0007669"/>
    <property type="project" value="InterPro"/>
</dbReference>
<dbReference type="EMBL" id="RAZM01000043">
    <property type="protein sequence ID" value="RLT79582.1"/>
    <property type="molecule type" value="Genomic_DNA"/>
</dbReference>